<name>A0AA96FDN1_9MICO</name>
<evidence type="ECO:0000313" key="1">
    <source>
        <dbReference type="EMBL" id="WNM26480.1"/>
    </source>
</evidence>
<organism evidence="1">
    <name type="scientific">Demequina capsici</name>
    <dbReference type="NCBI Taxonomy" id="3075620"/>
    <lineage>
        <taxon>Bacteria</taxon>
        <taxon>Bacillati</taxon>
        <taxon>Actinomycetota</taxon>
        <taxon>Actinomycetes</taxon>
        <taxon>Micrococcales</taxon>
        <taxon>Demequinaceae</taxon>
        <taxon>Demequina</taxon>
    </lineage>
</organism>
<gene>
    <name evidence="1" type="ORF">RN607_09735</name>
</gene>
<reference evidence="1" key="1">
    <citation type="submission" date="2023-09" db="EMBL/GenBank/DDBJ databases">
        <title>Demequina sp. a novel bacteria isolated from Capsicum annuum.</title>
        <authorList>
            <person name="Humaira Z."/>
            <person name="Lee J."/>
            <person name="Cho D."/>
        </authorList>
    </citation>
    <scope>NUCLEOTIDE SEQUENCE</scope>
    <source>
        <strain evidence="1">PMTSA13</strain>
    </source>
</reference>
<protein>
    <submittedName>
        <fullName evidence="1">Uncharacterized protein</fullName>
    </submittedName>
</protein>
<dbReference type="RefSeq" id="WP_313542307.1">
    <property type="nucleotide sequence ID" value="NZ_CP134880.1"/>
</dbReference>
<accession>A0AA96FDN1</accession>
<sequence length="134" mass="14483">MSSTADSDERTYFSTIEDAIADWRPPLDNITAIRDAVRVLDYEHVYIPASRGFIALEAAGGAGEVGYVMPDFVSLQPLDGERAVVPLPVKGTPEPPVAKKRPKPKKIHAVDVVHDLCPTCFTALPATGICAYCE</sequence>
<dbReference type="AlphaFoldDB" id="A0AA96FDN1"/>
<dbReference type="EMBL" id="CP134880">
    <property type="protein sequence ID" value="WNM26480.1"/>
    <property type="molecule type" value="Genomic_DNA"/>
</dbReference>
<dbReference type="KEGG" id="dcp:RN607_09735"/>
<dbReference type="Proteomes" id="UP001303408">
    <property type="component" value="Chromosome"/>
</dbReference>
<proteinExistence type="predicted"/>